<feature type="domain" description="Fructose-1-6-bisphosphatase class I N-terminal" evidence="14">
    <location>
        <begin position="8"/>
        <end position="191"/>
    </location>
</feature>
<keyword evidence="5 12" id="KW-0963">Cytoplasm</keyword>
<evidence type="ECO:0000256" key="9">
    <source>
        <dbReference type="ARBA" id="ARBA00023277"/>
    </source>
</evidence>
<dbReference type="PANTHER" id="PTHR11556">
    <property type="entry name" value="FRUCTOSE-1,6-BISPHOSPHATASE-RELATED"/>
    <property type="match status" value="1"/>
</dbReference>
<dbReference type="Proteomes" id="UP000885621">
    <property type="component" value="Unassembled WGS sequence"/>
</dbReference>
<feature type="binding site" evidence="12">
    <location>
        <begin position="117"/>
        <end position="120"/>
    </location>
    <ligand>
        <name>substrate</name>
    </ligand>
</feature>
<dbReference type="NCBIfam" id="NF006778">
    <property type="entry name" value="PRK09293.1-1"/>
    <property type="match status" value="1"/>
</dbReference>
<dbReference type="GO" id="GO:0006094">
    <property type="term" value="P:gluconeogenesis"/>
    <property type="evidence" value="ECO:0007669"/>
    <property type="project" value="UniProtKB-UniRule"/>
</dbReference>
<dbReference type="PANTHER" id="PTHR11556:SF35">
    <property type="entry name" value="SEDOHEPTULOSE-1,7-BISPHOSPHATASE, CHLOROPLASTIC"/>
    <property type="match status" value="1"/>
</dbReference>
<evidence type="ECO:0000256" key="4">
    <source>
        <dbReference type="ARBA" id="ARBA00013093"/>
    </source>
</evidence>
<protein>
    <recommendedName>
        <fullName evidence="10 12">Fructose-1,6-bisphosphatase class 1</fullName>
        <shortName evidence="12">FBPase class 1</shortName>
        <ecNumber evidence="4 12">3.1.3.11</ecNumber>
    </recommendedName>
    <alternativeName>
        <fullName evidence="11 12">D-fructose-1,6-bisphosphate 1-phosphohydrolase class 1</fullName>
    </alternativeName>
</protein>
<evidence type="ECO:0000256" key="1">
    <source>
        <dbReference type="ARBA" id="ARBA00001273"/>
    </source>
</evidence>
<keyword evidence="9 12" id="KW-0119">Carbohydrate metabolism</keyword>
<dbReference type="FunFam" id="3.40.190.80:FF:000001">
    <property type="entry name" value="Fructose-1,6-bisphosphatase class 1"/>
    <property type="match status" value="1"/>
</dbReference>
<dbReference type="InterPro" id="IPR044015">
    <property type="entry name" value="FBPase_C_dom"/>
</dbReference>
<dbReference type="SUPFAM" id="SSF56655">
    <property type="entry name" value="Carbohydrate phosphatase"/>
    <property type="match status" value="1"/>
</dbReference>
<name>A0A831YB53_9AQUI</name>
<dbReference type="GO" id="GO:0005986">
    <property type="term" value="P:sucrose biosynthetic process"/>
    <property type="evidence" value="ECO:0007669"/>
    <property type="project" value="TreeGrafter"/>
</dbReference>
<dbReference type="AlphaFoldDB" id="A0A831YB53"/>
<evidence type="ECO:0000256" key="2">
    <source>
        <dbReference type="ARBA" id="ARBA00005215"/>
    </source>
</evidence>
<evidence type="ECO:0000256" key="10">
    <source>
        <dbReference type="ARBA" id="ARBA00072069"/>
    </source>
</evidence>
<evidence type="ECO:0000256" key="13">
    <source>
        <dbReference type="RuleBase" id="RU000508"/>
    </source>
</evidence>
<keyword evidence="8 12" id="KW-0460">Magnesium</keyword>
<evidence type="ECO:0000256" key="3">
    <source>
        <dbReference type="ARBA" id="ARBA00010941"/>
    </source>
</evidence>
<sequence length="323" mass="35423">MAKIGTDLNSFILEEERKYPNATGSLSRALVAIESATKVIASHVRMAGLADVLGKAGKTNVQGEEVQKLDELANRLMVEYLSQCGEFFALASEELEEPIFPEEGKNGKYVIAFDPLDGSSNIDVNVSIGTIFSIHRRVNSDVSDFLQEGYKQVAAGYVIYGSSTMFVLSTGNGVNGFTLDPSVGMYLLSHPNIKIPEKGKIYSINESNDKKWIDKGLKDYIESLKEEGYTSRYIGSMVADVHRTLIKGGMFAYPADSKSKNGKLRLLYEAAPMAFLTVQAQGVATTGKEDILNVKPTDIHQRVPVFLGGKYEMEKLKQVLING</sequence>
<evidence type="ECO:0000256" key="8">
    <source>
        <dbReference type="ARBA" id="ARBA00022842"/>
    </source>
</evidence>
<comment type="subcellular location">
    <subcellularLocation>
        <location evidence="12">Cytoplasm</location>
    </subcellularLocation>
</comment>
<keyword evidence="7 12" id="KW-0378">Hydrolase</keyword>
<dbReference type="GO" id="GO:0006002">
    <property type="term" value="P:fructose 6-phosphate metabolic process"/>
    <property type="evidence" value="ECO:0007669"/>
    <property type="project" value="TreeGrafter"/>
</dbReference>
<dbReference type="InterPro" id="IPR028343">
    <property type="entry name" value="FBPtase"/>
</dbReference>
<proteinExistence type="inferred from homology"/>
<evidence type="ECO:0000256" key="7">
    <source>
        <dbReference type="ARBA" id="ARBA00022801"/>
    </source>
</evidence>
<comment type="subunit">
    <text evidence="12">Homotetramer.</text>
</comment>
<evidence type="ECO:0000256" key="5">
    <source>
        <dbReference type="ARBA" id="ARBA00022490"/>
    </source>
</evidence>
<dbReference type="EMBL" id="DSFC01000163">
    <property type="protein sequence ID" value="HEV09327.1"/>
    <property type="molecule type" value="Genomic_DNA"/>
</dbReference>
<evidence type="ECO:0000256" key="11">
    <source>
        <dbReference type="ARBA" id="ARBA00081210"/>
    </source>
</evidence>
<comment type="pathway">
    <text evidence="2">Carbohydrate biosynthesis; Calvin cycle.</text>
</comment>
<evidence type="ECO:0000259" key="14">
    <source>
        <dbReference type="Pfam" id="PF00316"/>
    </source>
</evidence>
<keyword evidence="6 12" id="KW-0479">Metal-binding</keyword>
<evidence type="ECO:0000313" key="16">
    <source>
        <dbReference type="EMBL" id="HEV09327.1"/>
    </source>
</evidence>
<dbReference type="PRINTS" id="PR00115">
    <property type="entry name" value="F16BPHPHTASE"/>
</dbReference>
<dbReference type="EC" id="3.1.3.11" evidence="4 12"/>
<comment type="catalytic activity">
    <reaction evidence="1 12">
        <text>beta-D-fructose 1,6-bisphosphate + H2O = beta-D-fructose 6-phosphate + phosphate</text>
        <dbReference type="Rhea" id="RHEA:11064"/>
        <dbReference type="ChEBI" id="CHEBI:15377"/>
        <dbReference type="ChEBI" id="CHEBI:32966"/>
        <dbReference type="ChEBI" id="CHEBI:43474"/>
        <dbReference type="ChEBI" id="CHEBI:57634"/>
        <dbReference type="EC" id="3.1.3.11"/>
    </reaction>
</comment>
<feature type="binding site" evidence="12">
    <location>
        <position position="114"/>
    </location>
    <ligand>
        <name>Mg(2+)</name>
        <dbReference type="ChEBI" id="CHEBI:18420"/>
        <label>1</label>
    </ligand>
</feature>
<feature type="binding site" evidence="12">
    <location>
        <position position="233"/>
    </location>
    <ligand>
        <name>substrate</name>
    </ligand>
</feature>
<feature type="binding site" evidence="12">
    <location>
        <position position="93"/>
    </location>
    <ligand>
        <name>Mg(2+)</name>
        <dbReference type="ChEBI" id="CHEBI:18420"/>
        <label>1</label>
    </ligand>
</feature>
<dbReference type="NCBIfam" id="NF006779">
    <property type="entry name" value="PRK09293.1-3"/>
    <property type="match status" value="1"/>
</dbReference>
<dbReference type="GO" id="GO:0005829">
    <property type="term" value="C:cytosol"/>
    <property type="evidence" value="ECO:0007669"/>
    <property type="project" value="TreeGrafter"/>
</dbReference>
<feature type="domain" description="Fructose-1-6-bisphosphatase class 1 C-terminal" evidence="15">
    <location>
        <begin position="195"/>
        <end position="319"/>
    </location>
</feature>
<dbReference type="Gene3D" id="3.30.540.10">
    <property type="entry name" value="Fructose-1,6-Bisphosphatase, subunit A, domain 1"/>
    <property type="match status" value="1"/>
</dbReference>
<dbReference type="Gene3D" id="3.40.190.80">
    <property type="match status" value="1"/>
</dbReference>
<dbReference type="InterPro" id="IPR020548">
    <property type="entry name" value="Fructose_bisphosphatase_AS"/>
</dbReference>
<feature type="binding site" evidence="12">
    <location>
        <position position="116"/>
    </location>
    <ligand>
        <name>Mg(2+)</name>
        <dbReference type="ChEBI" id="CHEBI:18420"/>
        <label>1</label>
    </ligand>
</feature>
<dbReference type="PIRSF" id="PIRSF000904">
    <property type="entry name" value="FBPtase_SBPase"/>
    <property type="match status" value="1"/>
</dbReference>
<dbReference type="PROSITE" id="PS00124">
    <property type="entry name" value="FBPASE"/>
    <property type="match status" value="1"/>
</dbReference>
<dbReference type="GO" id="GO:0042132">
    <property type="term" value="F:fructose 1,6-bisphosphate 1-phosphatase activity"/>
    <property type="evidence" value="ECO:0007669"/>
    <property type="project" value="UniProtKB-UniRule"/>
</dbReference>
<comment type="caution">
    <text evidence="16">The sequence shown here is derived from an EMBL/GenBank/DDBJ whole genome shotgun (WGS) entry which is preliminary data.</text>
</comment>
<feature type="binding site" evidence="12">
    <location>
        <position position="269"/>
    </location>
    <ligand>
        <name>Mg(2+)</name>
        <dbReference type="ChEBI" id="CHEBI:18420"/>
        <label>2</label>
    </ligand>
</feature>
<dbReference type="InterPro" id="IPR000146">
    <property type="entry name" value="FBPase_class-1"/>
</dbReference>
<dbReference type="GO" id="GO:0006000">
    <property type="term" value="P:fructose metabolic process"/>
    <property type="evidence" value="ECO:0007669"/>
    <property type="project" value="TreeGrafter"/>
</dbReference>
<dbReference type="HAMAP" id="MF_01855">
    <property type="entry name" value="FBPase_class1"/>
    <property type="match status" value="1"/>
</dbReference>
<dbReference type="FunFam" id="3.30.540.10:FF:000002">
    <property type="entry name" value="Fructose-1,6-bisphosphatase class 1"/>
    <property type="match status" value="1"/>
</dbReference>
<dbReference type="InterPro" id="IPR033391">
    <property type="entry name" value="FBPase_N"/>
</dbReference>
<evidence type="ECO:0000256" key="6">
    <source>
        <dbReference type="ARBA" id="ARBA00022723"/>
    </source>
</evidence>
<organism evidence="16">
    <name type="scientific">Sulfurihydrogenibium azorense</name>
    <dbReference type="NCBI Taxonomy" id="309806"/>
    <lineage>
        <taxon>Bacteria</taxon>
        <taxon>Pseudomonadati</taxon>
        <taxon>Aquificota</taxon>
        <taxon>Aquificia</taxon>
        <taxon>Aquificales</taxon>
        <taxon>Hydrogenothermaceae</taxon>
        <taxon>Sulfurihydrogenibium</taxon>
    </lineage>
</organism>
<dbReference type="Pfam" id="PF18913">
    <property type="entry name" value="FBPase_C"/>
    <property type="match status" value="1"/>
</dbReference>
<comment type="cofactor">
    <cofactor evidence="12">
        <name>Mg(2+)</name>
        <dbReference type="ChEBI" id="CHEBI:18420"/>
    </cofactor>
    <text evidence="12">Binds 2 magnesium ions per subunit.</text>
</comment>
<gene>
    <name evidence="12" type="primary">fbp</name>
    <name evidence="16" type="ORF">ENO34_02880</name>
</gene>
<evidence type="ECO:0000256" key="12">
    <source>
        <dbReference type="HAMAP-Rule" id="MF_01855"/>
    </source>
</evidence>
<accession>A0A831YB53</accession>
<evidence type="ECO:0000259" key="15">
    <source>
        <dbReference type="Pfam" id="PF18913"/>
    </source>
</evidence>
<feature type="binding site" evidence="12">
    <location>
        <position position="263"/>
    </location>
    <ligand>
        <name>substrate</name>
    </ligand>
</feature>
<dbReference type="GO" id="GO:0030388">
    <property type="term" value="P:fructose 1,6-bisphosphate metabolic process"/>
    <property type="evidence" value="ECO:0007669"/>
    <property type="project" value="TreeGrafter"/>
</dbReference>
<comment type="caution">
    <text evidence="12">Lacks conserved residue(s) required for the propagation of feature annotation.</text>
</comment>
<feature type="binding site" evidence="12">
    <location>
        <position position="114"/>
    </location>
    <ligand>
        <name>Mg(2+)</name>
        <dbReference type="ChEBI" id="CHEBI:18420"/>
        <label>2</label>
    </ligand>
</feature>
<dbReference type="PIRSF" id="PIRSF500210">
    <property type="entry name" value="FBPtase"/>
    <property type="match status" value="1"/>
</dbReference>
<dbReference type="Pfam" id="PF00316">
    <property type="entry name" value="FBPase"/>
    <property type="match status" value="1"/>
</dbReference>
<reference evidence="16" key="1">
    <citation type="journal article" date="2020" name="mSystems">
        <title>Genome- and Community-Level Interaction Insights into Carbon Utilization and Element Cycling Functions of Hydrothermarchaeota in Hydrothermal Sediment.</title>
        <authorList>
            <person name="Zhou Z."/>
            <person name="Liu Y."/>
            <person name="Xu W."/>
            <person name="Pan J."/>
            <person name="Luo Z.H."/>
            <person name="Li M."/>
        </authorList>
    </citation>
    <scope>NUCLEOTIDE SEQUENCE [LARGE SCALE GENOMIC DNA]</scope>
    <source>
        <strain evidence="16">SpSt-1257</strain>
    </source>
</reference>
<feature type="binding site" evidence="12">
    <location>
        <position position="117"/>
    </location>
    <ligand>
        <name>Mg(2+)</name>
        <dbReference type="ChEBI" id="CHEBI:18420"/>
        <label>2</label>
    </ligand>
</feature>
<feature type="binding site" evidence="12">
    <location>
        <position position="205"/>
    </location>
    <ligand>
        <name>substrate</name>
    </ligand>
</feature>
<comment type="similarity">
    <text evidence="3 12 13">Belongs to the FBPase class 1 family.</text>
</comment>
<dbReference type="GO" id="GO:0000287">
    <property type="term" value="F:magnesium ion binding"/>
    <property type="evidence" value="ECO:0007669"/>
    <property type="project" value="UniProtKB-UniRule"/>
</dbReference>
<dbReference type="CDD" id="cd00354">
    <property type="entry name" value="FBPase"/>
    <property type="match status" value="1"/>
</dbReference>